<dbReference type="InterPro" id="IPR009061">
    <property type="entry name" value="DNA-bd_dom_put_sf"/>
</dbReference>
<dbReference type="STRING" id="489703.SAMN04488038_104195"/>
<evidence type="ECO:0000256" key="2">
    <source>
        <dbReference type="ARBA" id="ARBA00022490"/>
    </source>
</evidence>
<dbReference type="GO" id="GO:0005737">
    <property type="term" value="C:cytoplasm"/>
    <property type="evidence" value="ECO:0007669"/>
    <property type="project" value="UniProtKB-SubCell"/>
</dbReference>
<evidence type="ECO:0000313" key="8">
    <source>
        <dbReference type="EMBL" id="SEQ17937.1"/>
    </source>
</evidence>
<dbReference type="AlphaFoldDB" id="A0A1H9DXB5"/>
<dbReference type="SUPFAM" id="SSF46955">
    <property type="entry name" value="Putative DNA-binding domain"/>
    <property type="match status" value="1"/>
</dbReference>
<keyword evidence="2" id="KW-0963">Cytoplasm</keyword>
<feature type="coiled-coil region" evidence="6">
    <location>
        <begin position="104"/>
        <end position="131"/>
    </location>
</feature>
<accession>A0A1H9DXB5</accession>
<keyword evidence="6" id="KW-0175">Coiled coil</keyword>
<evidence type="ECO:0000256" key="4">
    <source>
        <dbReference type="ARBA" id="ARBA00023125"/>
    </source>
</evidence>
<organism evidence="8 9">
    <name type="scientific">Solimonas aquatica</name>
    <dbReference type="NCBI Taxonomy" id="489703"/>
    <lineage>
        <taxon>Bacteria</taxon>
        <taxon>Pseudomonadati</taxon>
        <taxon>Pseudomonadota</taxon>
        <taxon>Gammaproteobacteria</taxon>
        <taxon>Nevskiales</taxon>
        <taxon>Nevskiaceae</taxon>
        <taxon>Solimonas</taxon>
    </lineage>
</organism>
<evidence type="ECO:0000256" key="1">
    <source>
        <dbReference type="ARBA" id="ARBA00004496"/>
    </source>
</evidence>
<dbReference type="InterPro" id="IPR000551">
    <property type="entry name" value="MerR-type_HTH_dom"/>
</dbReference>
<evidence type="ECO:0000259" key="7">
    <source>
        <dbReference type="PROSITE" id="PS50937"/>
    </source>
</evidence>
<evidence type="ECO:0000256" key="3">
    <source>
        <dbReference type="ARBA" id="ARBA00023015"/>
    </source>
</evidence>
<dbReference type="GO" id="GO:0003700">
    <property type="term" value="F:DNA-binding transcription factor activity"/>
    <property type="evidence" value="ECO:0007669"/>
    <property type="project" value="InterPro"/>
</dbReference>
<sequence length="161" mass="17990">MASTTKRRSRPTLELADARHAGYFNIGQAAEATGVSAKMIRHYESIGLMPVADRTFSNYRIYSDNDIHTLRFIKRARTLGFSMKQIEALLGLWQERRRSSAQVKKLALQHVAELEQRIAEMQAMRDTLQGLATRCHGDDRPDCPILEDLSGAGGSCCAKGH</sequence>
<proteinExistence type="predicted"/>
<keyword evidence="3" id="KW-0805">Transcription regulation</keyword>
<dbReference type="InterPro" id="IPR015358">
    <property type="entry name" value="Tscrpt_reg_MerR_DNA-bd"/>
</dbReference>
<gene>
    <name evidence="8" type="ORF">SAMN04488038_104195</name>
</gene>
<dbReference type="PROSITE" id="PS00552">
    <property type="entry name" value="HTH_MERR_1"/>
    <property type="match status" value="1"/>
</dbReference>
<dbReference type="EMBL" id="FOFS01000004">
    <property type="protein sequence ID" value="SEQ17937.1"/>
    <property type="molecule type" value="Genomic_DNA"/>
</dbReference>
<dbReference type="PROSITE" id="PS50937">
    <property type="entry name" value="HTH_MERR_2"/>
    <property type="match status" value="1"/>
</dbReference>
<comment type="subcellular location">
    <subcellularLocation>
        <location evidence="1">Cytoplasm</location>
    </subcellularLocation>
</comment>
<keyword evidence="9" id="KW-1185">Reference proteome</keyword>
<dbReference type="NCBIfam" id="TIGR02044">
    <property type="entry name" value="CueR"/>
    <property type="match status" value="1"/>
</dbReference>
<dbReference type="InterPro" id="IPR047057">
    <property type="entry name" value="MerR_fam"/>
</dbReference>
<dbReference type="GO" id="GO:0045893">
    <property type="term" value="P:positive regulation of DNA-templated transcription"/>
    <property type="evidence" value="ECO:0007669"/>
    <property type="project" value="InterPro"/>
</dbReference>
<evidence type="ECO:0000313" key="9">
    <source>
        <dbReference type="Proteomes" id="UP000199233"/>
    </source>
</evidence>
<keyword evidence="4" id="KW-0238">DNA-binding</keyword>
<evidence type="ECO:0000256" key="5">
    <source>
        <dbReference type="ARBA" id="ARBA00023163"/>
    </source>
</evidence>
<dbReference type="SMART" id="SM00422">
    <property type="entry name" value="HTH_MERR"/>
    <property type="match status" value="1"/>
</dbReference>
<dbReference type="PRINTS" id="PR00040">
    <property type="entry name" value="HTHMERR"/>
</dbReference>
<protein>
    <submittedName>
        <fullName evidence="8">Cu(I)-responsive transcriptional regulator</fullName>
    </submittedName>
</protein>
<dbReference type="OrthoDB" id="9808480at2"/>
<dbReference type="GO" id="GO:0005507">
    <property type="term" value="F:copper ion binding"/>
    <property type="evidence" value="ECO:0007669"/>
    <property type="project" value="InterPro"/>
</dbReference>
<dbReference type="Gene3D" id="1.10.1660.10">
    <property type="match status" value="1"/>
</dbReference>
<dbReference type="PANTHER" id="PTHR30204:SF94">
    <property type="entry name" value="HEAVY METAL-DEPENDENT TRANSCRIPTIONAL REGULATOR HI_0293-RELATED"/>
    <property type="match status" value="1"/>
</dbReference>
<dbReference type="Pfam" id="PF00376">
    <property type="entry name" value="MerR"/>
    <property type="match status" value="1"/>
</dbReference>
<feature type="domain" description="HTH merR-type" evidence="7">
    <location>
        <begin position="23"/>
        <end position="92"/>
    </location>
</feature>
<dbReference type="GO" id="GO:0003677">
    <property type="term" value="F:DNA binding"/>
    <property type="evidence" value="ECO:0007669"/>
    <property type="project" value="UniProtKB-KW"/>
</dbReference>
<dbReference type="RefSeq" id="WP_051277904.1">
    <property type="nucleotide sequence ID" value="NZ_FOFS01000004.1"/>
</dbReference>
<keyword evidence="5" id="KW-0804">Transcription</keyword>
<name>A0A1H9DXB5_9GAMM</name>
<dbReference type="InterPro" id="IPR011789">
    <property type="entry name" value="CueR"/>
</dbReference>
<dbReference type="CDD" id="cd01108">
    <property type="entry name" value="HTH_CueR"/>
    <property type="match status" value="1"/>
</dbReference>
<evidence type="ECO:0000256" key="6">
    <source>
        <dbReference type="SAM" id="Coils"/>
    </source>
</evidence>
<dbReference type="Proteomes" id="UP000199233">
    <property type="component" value="Unassembled WGS sequence"/>
</dbReference>
<dbReference type="Pfam" id="PF09278">
    <property type="entry name" value="MerR-DNA-bind"/>
    <property type="match status" value="1"/>
</dbReference>
<dbReference type="PANTHER" id="PTHR30204">
    <property type="entry name" value="REDOX-CYCLING DRUG-SENSING TRANSCRIPTIONAL ACTIVATOR SOXR"/>
    <property type="match status" value="1"/>
</dbReference>
<reference evidence="8 9" key="1">
    <citation type="submission" date="2016-10" db="EMBL/GenBank/DDBJ databases">
        <authorList>
            <person name="de Groot N.N."/>
        </authorList>
    </citation>
    <scope>NUCLEOTIDE SEQUENCE [LARGE SCALE GENOMIC DNA]</scope>
    <source>
        <strain evidence="8 9">DSM 25927</strain>
    </source>
</reference>